<evidence type="ECO:0000313" key="3">
    <source>
        <dbReference type="EMBL" id="MCU4727348.1"/>
    </source>
</evidence>
<keyword evidence="1" id="KW-1133">Transmembrane helix</keyword>
<evidence type="ECO:0000313" key="4">
    <source>
        <dbReference type="Proteomes" id="UP001208186"/>
    </source>
</evidence>
<feature type="transmembrane region" description="Helical" evidence="1">
    <location>
        <begin position="107"/>
        <end position="132"/>
    </location>
</feature>
<evidence type="ECO:0008006" key="6">
    <source>
        <dbReference type="Google" id="ProtNLM"/>
    </source>
</evidence>
<dbReference type="Proteomes" id="UP001208186">
    <property type="component" value="Unassembled WGS sequence"/>
</dbReference>
<name>A0AAE3IB86_9EURY</name>
<evidence type="ECO:0000313" key="2">
    <source>
        <dbReference type="EMBL" id="MCU4719158.1"/>
    </source>
</evidence>
<feature type="transmembrane region" description="Helical" evidence="1">
    <location>
        <begin position="79"/>
        <end position="101"/>
    </location>
</feature>
<comment type="caution">
    <text evidence="3">The sequence shown here is derived from an EMBL/GenBank/DDBJ whole genome shotgun (WGS) entry which is preliminary data.</text>
</comment>
<keyword evidence="1" id="KW-0812">Transmembrane</keyword>
<sequence length="154" mass="16386">MGSSYTRHEFVLSAVGQRWWVTGIGTSVVLLYVISAFFLRGVEIWGTTALYAGGAVGGVVAGFVLGTNVYDGLVAGLRAGIYGLIALSVVGAVTLFVLWYSNSGDFFFYWVPLYGFVGFVGFVPVYAITGMVSGAVGVLARRVVVPDHLNPDPY</sequence>
<accession>A0AAE3IB86</accession>
<gene>
    <name evidence="3" type="ORF">OB914_10250</name>
    <name evidence="2" type="ORF">OB916_13985</name>
</gene>
<dbReference type="EMBL" id="JAOPKC010000021">
    <property type="protein sequence ID" value="MCU4719158.1"/>
    <property type="molecule type" value="Genomic_DNA"/>
</dbReference>
<organism evidence="3 5">
    <name type="scientific">Halapricum hydrolyticum</name>
    <dbReference type="NCBI Taxonomy" id="2979991"/>
    <lineage>
        <taxon>Archaea</taxon>
        <taxon>Methanobacteriati</taxon>
        <taxon>Methanobacteriota</taxon>
        <taxon>Stenosarchaea group</taxon>
        <taxon>Halobacteria</taxon>
        <taxon>Halobacteriales</taxon>
        <taxon>Haloarculaceae</taxon>
        <taxon>Halapricum</taxon>
    </lineage>
</organism>
<feature type="transmembrane region" description="Helical" evidence="1">
    <location>
        <begin position="44"/>
        <end position="67"/>
    </location>
</feature>
<dbReference type="EMBL" id="JAOPKD010000008">
    <property type="protein sequence ID" value="MCU4727348.1"/>
    <property type="molecule type" value="Genomic_DNA"/>
</dbReference>
<protein>
    <recommendedName>
        <fullName evidence="6">DUF5518 domain-containing protein</fullName>
    </recommendedName>
</protein>
<dbReference type="Proteomes" id="UP001209746">
    <property type="component" value="Unassembled WGS sequence"/>
</dbReference>
<evidence type="ECO:0000256" key="1">
    <source>
        <dbReference type="SAM" id="Phobius"/>
    </source>
</evidence>
<evidence type="ECO:0000313" key="5">
    <source>
        <dbReference type="Proteomes" id="UP001209746"/>
    </source>
</evidence>
<proteinExistence type="predicted"/>
<keyword evidence="4" id="KW-1185">Reference proteome</keyword>
<keyword evidence="1" id="KW-0472">Membrane</keyword>
<dbReference type="RefSeq" id="WP_315909907.1">
    <property type="nucleotide sequence ID" value="NZ_JAOPKC010000021.1"/>
</dbReference>
<reference evidence="3" key="1">
    <citation type="submission" date="2023-02" db="EMBL/GenBank/DDBJ databases">
        <title>Enrichment on poylsaccharides allowed isolation of novel metabolic and taxonomic groups of Haloarchaea.</title>
        <authorList>
            <person name="Sorokin D.Y."/>
            <person name="Elcheninov A.G."/>
            <person name="Khizhniak T.V."/>
            <person name="Kolganova T.V."/>
            <person name="Kublanov I.V."/>
        </authorList>
    </citation>
    <scope>NUCLEOTIDE SEQUENCE</scope>
    <source>
        <strain evidence="2 4">HArc-curdl5-1</strain>
        <strain evidence="3">HArc-curdl7</strain>
    </source>
</reference>
<dbReference type="AlphaFoldDB" id="A0AAE3IB86"/>
<feature type="transmembrane region" description="Helical" evidence="1">
    <location>
        <begin position="20"/>
        <end position="38"/>
    </location>
</feature>